<reference evidence="2 3" key="1">
    <citation type="submission" date="2014-07" db="EMBL/GenBank/DDBJ databases">
        <authorList>
            <person name="McCorrison J."/>
            <person name="Sanka R."/>
            <person name="Torralba M."/>
            <person name="Gillis M."/>
            <person name="Haft D.H."/>
            <person name="Methe B."/>
            <person name="Sutton G."/>
            <person name="Nelson K.E."/>
        </authorList>
    </citation>
    <scope>NUCLEOTIDE SEQUENCE [LARGE SCALE GENOMIC DNA]</scope>
    <source>
        <strain evidence="2 3">DNF00882</strain>
    </source>
</reference>
<accession>A0A096AGY6</accession>
<dbReference type="AlphaFoldDB" id="A0A096AGY6"/>
<feature type="domain" description="YhcG N-terminal" evidence="1">
    <location>
        <begin position="26"/>
        <end position="122"/>
    </location>
</feature>
<dbReference type="InterPro" id="IPR041527">
    <property type="entry name" value="YhcG_N"/>
</dbReference>
<protein>
    <recommendedName>
        <fullName evidence="1">YhcG N-terminal domain-containing protein</fullName>
    </recommendedName>
</protein>
<dbReference type="Pfam" id="PF17761">
    <property type="entry name" value="DUF1016_N"/>
    <property type="match status" value="1"/>
</dbReference>
<organism evidence="2 3">
    <name type="scientific">Prevotella disiens DNF00882</name>
    <dbReference type="NCBI Taxonomy" id="1401075"/>
    <lineage>
        <taxon>Bacteria</taxon>
        <taxon>Pseudomonadati</taxon>
        <taxon>Bacteroidota</taxon>
        <taxon>Bacteroidia</taxon>
        <taxon>Bacteroidales</taxon>
        <taxon>Prevotellaceae</taxon>
        <taxon>Prevotella</taxon>
    </lineage>
</organism>
<proteinExistence type="predicted"/>
<dbReference type="InterPro" id="IPR053148">
    <property type="entry name" value="PD-DEXK-like_domain"/>
</dbReference>
<comment type="caution">
    <text evidence="2">The sequence shown here is derived from an EMBL/GenBank/DDBJ whole genome shotgun (WGS) entry which is preliminary data.</text>
</comment>
<evidence type="ECO:0000259" key="1">
    <source>
        <dbReference type="Pfam" id="PF17761"/>
    </source>
</evidence>
<dbReference type="EMBL" id="JRNR01000164">
    <property type="protein sequence ID" value="KGF46155.1"/>
    <property type="molecule type" value="Genomic_DNA"/>
</dbReference>
<gene>
    <name evidence="2" type="ORF">HMPREF0654_11830</name>
</gene>
<evidence type="ECO:0000313" key="2">
    <source>
        <dbReference type="EMBL" id="KGF46155.1"/>
    </source>
</evidence>
<dbReference type="PANTHER" id="PTHR30547">
    <property type="entry name" value="UNCHARACTERIZED PROTEIN YHCG-RELATED"/>
    <property type="match status" value="1"/>
</dbReference>
<sequence>MTTDNKDNKLSIGSSDYAEILRHAVAVIEHARTEIARHVNGYVSTAYWEIGQMLHERKIESGYGDSVVKRLSADLKERYPKMGVSPHQFWNMKKFYERYAGHNKKVLRSVALLPWSHNLLFIS</sequence>
<evidence type="ECO:0000313" key="3">
    <source>
        <dbReference type="Proteomes" id="UP000029538"/>
    </source>
</evidence>
<dbReference type="Proteomes" id="UP000029538">
    <property type="component" value="Unassembled WGS sequence"/>
</dbReference>
<dbReference type="RefSeq" id="WP_036885039.1">
    <property type="nucleotide sequence ID" value="NZ_JRNR01000164.1"/>
</dbReference>
<name>A0A096AGY6_9BACT</name>
<dbReference type="PANTHER" id="PTHR30547:SF0">
    <property type="entry name" value="BLR8175 PROTEIN"/>
    <property type="match status" value="1"/>
</dbReference>